<dbReference type="KEGG" id="mhd:Marky_0967"/>
<dbReference type="SUPFAM" id="SSF51182">
    <property type="entry name" value="RmlC-like cupins"/>
    <property type="match status" value="1"/>
</dbReference>
<proteinExistence type="predicted"/>
<evidence type="ECO:0000259" key="1">
    <source>
        <dbReference type="Pfam" id="PF07883"/>
    </source>
</evidence>
<dbReference type="PANTHER" id="PTHR40112">
    <property type="entry name" value="H2HPP ISOMERASE"/>
    <property type="match status" value="1"/>
</dbReference>
<dbReference type="OrthoDB" id="9811153at2"/>
<dbReference type="InterPro" id="IPR011051">
    <property type="entry name" value="RmlC_Cupin_sf"/>
</dbReference>
<dbReference type="EMBL" id="CP002630">
    <property type="protein sequence ID" value="AEB11711.1"/>
    <property type="molecule type" value="Genomic_DNA"/>
</dbReference>
<reference evidence="2 3" key="1">
    <citation type="journal article" date="2012" name="Stand. Genomic Sci.">
        <title>Complete genome sequence of the aerobic, heterotroph Marinithermus hydrothermalis type strain (T1(T)) from a deep-sea hydrothermal vent chimney.</title>
        <authorList>
            <person name="Copeland A."/>
            <person name="Gu W."/>
            <person name="Yasawong M."/>
            <person name="Lapidus A."/>
            <person name="Lucas S."/>
            <person name="Deshpande S."/>
            <person name="Pagani I."/>
            <person name="Tapia R."/>
            <person name="Cheng J.F."/>
            <person name="Goodwin L.A."/>
            <person name="Pitluck S."/>
            <person name="Liolios K."/>
            <person name="Ivanova N."/>
            <person name="Mavromatis K."/>
            <person name="Mikhailova N."/>
            <person name="Pati A."/>
            <person name="Chen A."/>
            <person name="Palaniappan K."/>
            <person name="Land M."/>
            <person name="Pan C."/>
            <person name="Brambilla E.M."/>
            <person name="Rohde M."/>
            <person name="Tindall B.J."/>
            <person name="Sikorski J."/>
            <person name="Goker M."/>
            <person name="Detter J.C."/>
            <person name="Bristow J."/>
            <person name="Eisen J.A."/>
            <person name="Markowitz V."/>
            <person name="Hugenholtz P."/>
            <person name="Kyrpides N.C."/>
            <person name="Klenk H.P."/>
            <person name="Woyke T."/>
        </authorList>
    </citation>
    <scope>NUCLEOTIDE SEQUENCE [LARGE SCALE GENOMIC DNA]</scope>
    <source>
        <strain evidence="3">DSM 14884 / JCM 11576 / T1</strain>
    </source>
</reference>
<organism evidence="2 3">
    <name type="scientific">Marinithermus hydrothermalis (strain DSM 14884 / JCM 11576 / T1)</name>
    <dbReference type="NCBI Taxonomy" id="869210"/>
    <lineage>
        <taxon>Bacteria</taxon>
        <taxon>Thermotogati</taxon>
        <taxon>Deinococcota</taxon>
        <taxon>Deinococci</taxon>
        <taxon>Thermales</taxon>
        <taxon>Thermaceae</taxon>
        <taxon>Marinithermus</taxon>
    </lineage>
</organism>
<dbReference type="Gene3D" id="2.60.120.10">
    <property type="entry name" value="Jelly Rolls"/>
    <property type="match status" value="1"/>
</dbReference>
<dbReference type="STRING" id="869210.Marky_0967"/>
<name>F2NL92_MARHT</name>
<evidence type="ECO:0000313" key="3">
    <source>
        <dbReference type="Proteomes" id="UP000007030"/>
    </source>
</evidence>
<dbReference type="HOGENOM" id="CLU_134269_3_0_0"/>
<dbReference type="InterPro" id="IPR013096">
    <property type="entry name" value="Cupin_2"/>
</dbReference>
<dbReference type="AlphaFoldDB" id="F2NL92"/>
<dbReference type="Pfam" id="PF07883">
    <property type="entry name" value="Cupin_2"/>
    <property type="match status" value="1"/>
</dbReference>
<feature type="domain" description="Cupin type-2" evidence="1">
    <location>
        <begin position="41"/>
        <end position="89"/>
    </location>
</feature>
<evidence type="ECO:0000313" key="2">
    <source>
        <dbReference type="EMBL" id="AEB11711.1"/>
    </source>
</evidence>
<accession>F2NL92</accession>
<dbReference type="eggNOG" id="COG1917">
    <property type="taxonomic scope" value="Bacteria"/>
</dbReference>
<dbReference type="Proteomes" id="UP000007030">
    <property type="component" value="Chromosome"/>
</dbReference>
<gene>
    <name evidence="2" type="ordered locus">Marky_0967</name>
</gene>
<protein>
    <submittedName>
        <fullName evidence="2">Cupin 2 conserved barrel domain protein</fullName>
    </submittedName>
</protein>
<dbReference type="InterPro" id="IPR014710">
    <property type="entry name" value="RmlC-like_jellyroll"/>
</dbReference>
<sequence>MGFPEWFKGFHRVDAWPGLKAAVISGKGGQVGFFECTEEIEVPEHAHEGQWGIVVEGVVELTIGGVHHVLRKGDSYHIPAGVPHAAKLHKGCAFIDVWEGVRFPELTEASP</sequence>
<keyword evidence="3" id="KW-1185">Reference proteome</keyword>
<dbReference type="InterPro" id="IPR052535">
    <property type="entry name" value="Bacilysin_H2HPP_isomerase"/>
</dbReference>
<dbReference type="PANTHER" id="PTHR40112:SF1">
    <property type="entry name" value="H2HPP ISOMERASE"/>
    <property type="match status" value="1"/>
</dbReference>